<feature type="transmembrane region" description="Helical" evidence="11">
    <location>
        <begin position="58"/>
        <end position="82"/>
    </location>
</feature>
<feature type="transmembrane region" description="Helical" evidence="11">
    <location>
        <begin position="235"/>
        <end position="254"/>
    </location>
</feature>
<dbReference type="InterPro" id="IPR001915">
    <property type="entry name" value="Peptidase_M48"/>
</dbReference>
<comment type="similarity">
    <text evidence="10">Belongs to the peptidase M48 family.</text>
</comment>
<gene>
    <name evidence="13" type="ORF">B2G88_16030</name>
</gene>
<dbReference type="PANTHER" id="PTHR43221">
    <property type="entry name" value="PROTEASE HTPX"/>
    <property type="match status" value="1"/>
</dbReference>
<keyword evidence="5 10" id="KW-0378">Hydrolase</keyword>
<sequence length="393" mass="41534">MHAAMSPTLSPGRRLQLRLALGLCLILGPYAVLAAGITAAIRAGSHLLSGLGFSAADSLLAVPWLVWIGVLTPLLIAGTYSLSRRWLDPREFLDEDLASRDADLEARVTRLAKQADVPAPDVVVAEASVPNSFLVGRSSNAVLVVTTGLRDALADDELEAVLAHELAHASNRDSTLMTVICGVFVLNNVLFQLLLLALPTFGAKPINVEAGVLATYGLIAAGISFFAFGESFSVLVFAGLVLSLWLCTLAVALFQVTMGAVTAPLTRDRELAADRGAVELIGTAAPLASALETLSDRSPTDVDARARNHGVLAVSFLPYATDLVSRPERHLSVRLLDQVWIIGCIHESTLFAPVAEVLEWGAKSSASAAGAAVDHPSLERRIEQLRATAANSR</sequence>
<feature type="transmembrane region" description="Helical" evidence="11">
    <location>
        <begin position="176"/>
        <end position="198"/>
    </location>
</feature>
<evidence type="ECO:0000256" key="6">
    <source>
        <dbReference type="ARBA" id="ARBA00022833"/>
    </source>
</evidence>
<keyword evidence="14" id="KW-1185">Reference proteome</keyword>
<dbReference type="Proteomes" id="UP000196084">
    <property type="component" value="Unassembled WGS sequence"/>
</dbReference>
<dbReference type="GO" id="GO:0004222">
    <property type="term" value="F:metalloendopeptidase activity"/>
    <property type="evidence" value="ECO:0007669"/>
    <property type="project" value="InterPro"/>
</dbReference>
<dbReference type="CDD" id="cd07329">
    <property type="entry name" value="M56_like"/>
    <property type="match status" value="1"/>
</dbReference>
<evidence type="ECO:0000256" key="2">
    <source>
        <dbReference type="ARBA" id="ARBA00022670"/>
    </source>
</evidence>
<evidence type="ECO:0000256" key="3">
    <source>
        <dbReference type="ARBA" id="ARBA00022692"/>
    </source>
</evidence>
<evidence type="ECO:0000256" key="9">
    <source>
        <dbReference type="ARBA" id="ARBA00023136"/>
    </source>
</evidence>
<dbReference type="EMBL" id="MWPH01000003">
    <property type="protein sequence ID" value="OVE83918.1"/>
    <property type="molecule type" value="Genomic_DNA"/>
</dbReference>
<evidence type="ECO:0000256" key="7">
    <source>
        <dbReference type="ARBA" id="ARBA00022989"/>
    </source>
</evidence>
<evidence type="ECO:0000256" key="5">
    <source>
        <dbReference type="ARBA" id="ARBA00022801"/>
    </source>
</evidence>
<dbReference type="PANTHER" id="PTHR43221:SF2">
    <property type="entry name" value="PROTEASE HTPX HOMOLOG"/>
    <property type="match status" value="1"/>
</dbReference>
<comment type="caution">
    <text evidence="13">The sequence shown here is derived from an EMBL/GenBank/DDBJ whole genome shotgun (WGS) entry which is preliminary data.</text>
</comment>
<accession>A0A202E6Y3</accession>
<dbReference type="Gene3D" id="3.30.2010.10">
    <property type="entry name" value="Metalloproteases ('zincins'), catalytic domain"/>
    <property type="match status" value="1"/>
</dbReference>
<keyword evidence="4" id="KW-0479">Metal-binding</keyword>
<comment type="cofactor">
    <cofactor evidence="10">
        <name>Zn(2+)</name>
        <dbReference type="ChEBI" id="CHEBI:29105"/>
    </cofactor>
    <text evidence="10">Binds 1 zinc ion per subunit.</text>
</comment>
<keyword evidence="1" id="KW-1003">Cell membrane</keyword>
<organism evidence="13 14">
    <name type="scientific">Natronolimnobius baerhuensis</name>
    <dbReference type="NCBI Taxonomy" id="253108"/>
    <lineage>
        <taxon>Archaea</taxon>
        <taxon>Methanobacteriati</taxon>
        <taxon>Methanobacteriota</taxon>
        <taxon>Stenosarchaea group</taxon>
        <taxon>Halobacteria</taxon>
        <taxon>Halobacteriales</taxon>
        <taxon>Natrialbaceae</taxon>
        <taxon>Natronolimnobius</taxon>
    </lineage>
</organism>
<reference evidence="13 14" key="1">
    <citation type="submission" date="2017-02" db="EMBL/GenBank/DDBJ databases">
        <title>Natronthermophilus aegyptiacus gen. nov.,sp. nov., an aerobic, extremely halophilic alkalithermophilic archaeon isolated from the athalassohaline Wadi An Natrun, Egypt.</title>
        <authorList>
            <person name="Zhao B."/>
        </authorList>
    </citation>
    <scope>NUCLEOTIDE SEQUENCE [LARGE SCALE GENOMIC DNA]</scope>
    <source>
        <strain evidence="13 14">CGMCC 1.3597</strain>
    </source>
</reference>
<dbReference type="Pfam" id="PF01435">
    <property type="entry name" value="Peptidase_M48"/>
    <property type="match status" value="1"/>
</dbReference>
<feature type="domain" description="Peptidase M48" evidence="12">
    <location>
        <begin position="99"/>
        <end position="388"/>
    </location>
</feature>
<evidence type="ECO:0000313" key="14">
    <source>
        <dbReference type="Proteomes" id="UP000196084"/>
    </source>
</evidence>
<keyword evidence="8 10" id="KW-0482">Metalloprotease</keyword>
<feature type="transmembrane region" description="Helical" evidence="11">
    <location>
        <begin position="210"/>
        <end position="228"/>
    </location>
</feature>
<dbReference type="GO" id="GO:0006508">
    <property type="term" value="P:proteolysis"/>
    <property type="evidence" value="ECO:0007669"/>
    <property type="project" value="UniProtKB-KW"/>
</dbReference>
<evidence type="ECO:0000256" key="10">
    <source>
        <dbReference type="RuleBase" id="RU003983"/>
    </source>
</evidence>
<evidence type="ECO:0000256" key="11">
    <source>
        <dbReference type="SAM" id="Phobius"/>
    </source>
</evidence>
<dbReference type="InterPro" id="IPR050083">
    <property type="entry name" value="HtpX_protease"/>
</dbReference>
<evidence type="ECO:0000259" key="12">
    <source>
        <dbReference type="Pfam" id="PF01435"/>
    </source>
</evidence>
<evidence type="ECO:0000256" key="4">
    <source>
        <dbReference type="ARBA" id="ARBA00022723"/>
    </source>
</evidence>
<evidence type="ECO:0000256" key="1">
    <source>
        <dbReference type="ARBA" id="ARBA00022475"/>
    </source>
</evidence>
<keyword evidence="2 10" id="KW-0645">Protease</keyword>
<keyword evidence="6 10" id="KW-0862">Zinc</keyword>
<evidence type="ECO:0000256" key="8">
    <source>
        <dbReference type="ARBA" id="ARBA00023049"/>
    </source>
</evidence>
<name>A0A202E6Y3_9EURY</name>
<dbReference type="GO" id="GO:0046872">
    <property type="term" value="F:metal ion binding"/>
    <property type="evidence" value="ECO:0007669"/>
    <property type="project" value="UniProtKB-KW"/>
</dbReference>
<keyword evidence="9 11" id="KW-0472">Membrane</keyword>
<keyword evidence="3 11" id="KW-0812">Transmembrane</keyword>
<protein>
    <recommendedName>
        <fullName evidence="12">Peptidase M48 domain-containing protein</fullName>
    </recommendedName>
</protein>
<proteinExistence type="inferred from homology"/>
<evidence type="ECO:0000313" key="13">
    <source>
        <dbReference type="EMBL" id="OVE83918.1"/>
    </source>
</evidence>
<dbReference type="AlphaFoldDB" id="A0A202E6Y3"/>
<keyword evidence="7 11" id="KW-1133">Transmembrane helix</keyword>